<dbReference type="HOGENOM" id="CLU_010975_1_1_1"/>
<dbReference type="InParanoid" id="A0A0C2XNE7"/>
<keyword evidence="15" id="KW-0234">DNA repair</keyword>
<evidence type="ECO:0000313" key="21">
    <source>
        <dbReference type="Proteomes" id="UP000054549"/>
    </source>
</evidence>
<dbReference type="STRING" id="946122.A0A0C2XNE7"/>
<dbReference type="GO" id="GO:0042162">
    <property type="term" value="F:telomeric DNA binding"/>
    <property type="evidence" value="ECO:0007669"/>
    <property type="project" value="InterPro"/>
</dbReference>
<dbReference type="PANTHER" id="PTHR12604">
    <property type="entry name" value="KU AUTOANTIGEN DNA HELICASE"/>
    <property type="match status" value="1"/>
</dbReference>
<dbReference type="InterPro" id="IPR005161">
    <property type="entry name" value="Ku_N"/>
</dbReference>
<keyword evidence="12" id="KW-0779">Telomere</keyword>
<keyword evidence="11" id="KW-0067">ATP-binding</keyword>
<keyword evidence="14" id="KW-0233">DNA recombination</keyword>
<dbReference type="Gene3D" id="1.25.40.240">
    <property type="entry name" value="Ku, C-terminal domain"/>
    <property type="match status" value="1"/>
</dbReference>
<reference evidence="20 21" key="1">
    <citation type="submission" date="2014-04" db="EMBL/GenBank/DDBJ databases">
        <title>Evolutionary Origins and Diversification of the Mycorrhizal Mutualists.</title>
        <authorList>
            <consortium name="DOE Joint Genome Institute"/>
            <consortium name="Mycorrhizal Genomics Consortium"/>
            <person name="Kohler A."/>
            <person name="Kuo A."/>
            <person name="Nagy L.G."/>
            <person name="Floudas D."/>
            <person name="Copeland A."/>
            <person name="Barry K.W."/>
            <person name="Cichocki N."/>
            <person name="Veneault-Fourrey C."/>
            <person name="LaButti K."/>
            <person name="Lindquist E.A."/>
            <person name="Lipzen A."/>
            <person name="Lundell T."/>
            <person name="Morin E."/>
            <person name="Murat C."/>
            <person name="Riley R."/>
            <person name="Ohm R."/>
            <person name="Sun H."/>
            <person name="Tunlid A."/>
            <person name="Henrissat B."/>
            <person name="Grigoriev I.V."/>
            <person name="Hibbett D.S."/>
            <person name="Martin F."/>
        </authorList>
    </citation>
    <scope>NUCLEOTIDE SEQUENCE [LARGE SCALE GENOMIC DNA]</scope>
    <source>
        <strain evidence="20 21">Koide BX008</strain>
    </source>
</reference>
<keyword evidence="6" id="KW-0158">Chromosome</keyword>
<evidence type="ECO:0000256" key="3">
    <source>
        <dbReference type="ARBA" id="ARBA00007726"/>
    </source>
</evidence>
<accession>A0A0C2XNE7</accession>
<gene>
    <name evidence="20" type="ORF">M378DRAFT_156048</name>
</gene>
<evidence type="ECO:0000256" key="9">
    <source>
        <dbReference type="ARBA" id="ARBA00022801"/>
    </source>
</evidence>
<evidence type="ECO:0000256" key="14">
    <source>
        <dbReference type="ARBA" id="ARBA00023172"/>
    </source>
</evidence>
<sequence length="846" mass="95725">MPAERAGYTVTMFLVDISPSMGKVRTVHLPPGLDGEERFANMTSLEWALQYVKMKVQDMIFGGRKTEQCGIITFGSETTNNMINQTNGGYENVYEYVGIGQPNNGTIAKLDALQPSTVSGDPIDALIVGVDTQAEYMTKKKTWTRKIVLVTDGESPIEMENWESVIKKMNALDISFTIVGVDFDDLQYPYEEPGKSVIKRTNEEFYHGIVSSLKNGTVGTCAYALQEITCPDVKVSKSALMGTVLRVGDIDGHPDEAIEIAVKTTKCTTIARPKSWKKFAPRIKSSKMEVDGEEEKTEFAQLRMRTEYYVDDEDIKMEDNEEDLLNNSTMDNDQKTKSEHLEKVEKEELIRGFKYGTTYVPCPDGQFPKLPTRKGIEICGFFPTKNYRRDYAMGEISYVWADTNSPQQQAALSSIVQAMYQKEVVAIARRVTKDGMDPKMGVLVPVTLDKVDCLLWTQVPFADDVRKYSFASLERLVSKKGERLTTHPYLPTKQQQNAMDIYVDAMDLMTAGDQDEEGIPQPWFDIRQSYNPAFHRVKQALFHCAVVSDLKRQPLPPPHPELLKYFNTPPTVIAQAKNALEKCQDVFKVREVPKKVSAKVRRNDHAHAEEEDDGQLLLLDRKQSPGKPQPTQDKGKTKATESDGSATEEEEEEEEQDYGDKKDVLLDEEPTVRGQRMAPLPTPARSASPQSRRIREQNMDVDDEANVGQIDPGRIPGRIIGTTDPLKDFRKNLEQGDIVTKAVEDMGFVISDIVMRPFSWRRNSELMECLREMRNVALKEDEIETWNAFMKEFKTKCLNKPGNPDFWKEVEKAGRGLTLISKQEADRYGGLSIISEREARDFLAKH</sequence>
<comment type="subcellular location">
    <subcellularLocation>
        <location evidence="2">Chromosome</location>
        <location evidence="2">Telomere</location>
    </subcellularLocation>
    <subcellularLocation>
        <location evidence="1">Nucleus</location>
    </subcellularLocation>
</comment>
<dbReference type="GO" id="GO:0003690">
    <property type="term" value="F:double-stranded DNA binding"/>
    <property type="evidence" value="ECO:0007669"/>
    <property type="project" value="TreeGrafter"/>
</dbReference>
<dbReference type="OrthoDB" id="30826at2759"/>
<keyword evidence="9" id="KW-0378">Hydrolase</keyword>
<dbReference type="EMBL" id="KN818223">
    <property type="protein sequence ID" value="KIL71096.1"/>
    <property type="molecule type" value="Genomic_DNA"/>
</dbReference>
<dbReference type="Gene3D" id="2.40.290.10">
    <property type="match status" value="1"/>
</dbReference>
<name>A0A0C2XNE7_AMAMK</name>
<dbReference type="InterPro" id="IPR016194">
    <property type="entry name" value="SPOC-like_C_dom_sf"/>
</dbReference>
<dbReference type="FunFam" id="1.10.1600.10:FF:000002">
    <property type="entry name" value="X-ray repair cross-complementing protein 5"/>
    <property type="match status" value="1"/>
</dbReference>
<evidence type="ECO:0000256" key="11">
    <source>
        <dbReference type="ARBA" id="ARBA00022840"/>
    </source>
</evidence>
<evidence type="ECO:0000256" key="10">
    <source>
        <dbReference type="ARBA" id="ARBA00022806"/>
    </source>
</evidence>
<dbReference type="GO" id="GO:0005524">
    <property type="term" value="F:ATP binding"/>
    <property type="evidence" value="ECO:0007669"/>
    <property type="project" value="UniProtKB-KW"/>
</dbReference>
<feature type="domain" description="Ku" evidence="19">
    <location>
        <begin position="341"/>
        <end position="476"/>
    </location>
</feature>
<evidence type="ECO:0000256" key="8">
    <source>
        <dbReference type="ARBA" id="ARBA00022763"/>
    </source>
</evidence>
<dbReference type="Pfam" id="PF03731">
    <property type="entry name" value="Ku_N"/>
    <property type="match status" value="1"/>
</dbReference>
<keyword evidence="10" id="KW-0347">Helicase</keyword>
<evidence type="ECO:0000259" key="19">
    <source>
        <dbReference type="SMART" id="SM00559"/>
    </source>
</evidence>
<dbReference type="Gene3D" id="1.10.1600.10">
    <property type="match status" value="1"/>
</dbReference>
<evidence type="ECO:0000256" key="6">
    <source>
        <dbReference type="ARBA" id="ARBA00022454"/>
    </source>
</evidence>
<evidence type="ECO:0000256" key="1">
    <source>
        <dbReference type="ARBA" id="ARBA00004123"/>
    </source>
</evidence>
<dbReference type="InterPro" id="IPR036494">
    <property type="entry name" value="Ku_C_sf"/>
</dbReference>
<evidence type="ECO:0000256" key="16">
    <source>
        <dbReference type="ARBA" id="ARBA00023242"/>
    </source>
</evidence>
<evidence type="ECO:0000256" key="2">
    <source>
        <dbReference type="ARBA" id="ARBA00004574"/>
    </source>
</evidence>
<dbReference type="FunFam" id="3.40.50.410:FF:000073">
    <property type="entry name" value="ATP-dependent DNA helicase II subunit 2"/>
    <property type="match status" value="1"/>
</dbReference>
<dbReference type="Proteomes" id="UP000054549">
    <property type="component" value="Unassembled WGS sequence"/>
</dbReference>
<dbReference type="GO" id="GO:0016787">
    <property type="term" value="F:hydrolase activity"/>
    <property type="evidence" value="ECO:0007669"/>
    <property type="project" value="UniProtKB-KW"/>
</dbReference>
<dbReference type="SUPFAM" id="SSF101420">
    <property type="entry name" value="C-terminal domain of Ku80"/>
    <property type="match status" value="1"/>
</dbReference>
<evidence type="ECO:0000256" key="4">
    <source>
        <dbReference type="ARBA" id="ARBA00012551"/>
    </source>
</evidence>
<dbReference type="GO" id="GO:0000723">
    <property type="term" value="P:telomere maintenance"/>
    <property type="evidence" value="ECO:0007669"/>
    <property type="project" value="InterPro"/>
</dbReference>
<dbReference type="SUPFAM" id="SSF100939">
    <property type="entry name" value="SPOC domain-like"/>
    <property type="match status" value="1"/>
</dbReference>
<dbReference type="SMART" id="SM00559">
    <property type="entry name" value="Ku78"/>
    <property type="match status" value="1"/>
</dbReference>
<dbReference type="InterPro" id="IPR036465">
    <property type="entry name" value="vWFA_dom_sf"/>
</dbReference>
<dbReference type="GO" id="GO:0000781">
    <property type="term" value="C:chromosome, telomeric region"/>
    <property type="evidence" value="ECO:0007669"/>
    <property type="project" value="UniProtKB-SubCell"/>
</dbReference>
<feature type="compositionally biased region" description="Acidic residues" evidence="18">
    <location>
        <begin position="646"/>
        <end position="657"/>
    </location>
</feature>
<keyword evidence="7" id="KW-0547">Nucleotide-binding</keyword>
<dbReference type="InterPro" id="IPR014893">
    <property type="entry name" value="Ku_PK_bind"/>
</dbReference>
<dbReference type="SUPFAM" id="SSF53300">
    <property type="entry name" value="vWA-like"/>
    <property type="match status" value="1"/>
</dbReference>
<keyword evidence="13" id="KW-0238">DNA-binding</keyword>
<dbReference type="GO" id="GO:0006310">
    <property type="term" value="P:DNA recombination"/>
    <property type="evidence" value="ECO:0007669"/>
    <property type="project" value="UniProtKB-KW"/>
</dbReference>
<organism evidence="20 21">
    <name type="scientific">Amanita muscaria (strain Koide BX008)</name>
    <dbReference type="NCBI Taxonomy" id="946122"/>
    <lineage>
        <taxon>Eukaryota</taxon>
        <taxon>Fungi</taxon>
        <taxon>Dikarya</taxon>
        <taxon>Basidiomycota</taxon>
        <taxon>Agaricomycotina</taxon>
        <taxon>Agaricomycetes</taxon>
        <taxon>Agaricomycetidae</taxon>
        <taxon>Agaricales</taxon>
        <taxon>Pluteineae</taxon>
        <taxon>Amanitaceae</taxon>
        <taxon>Amanita</taxon>
    </lineage>
</organism>
<dbReference type="Pfam" id="PF02735">
    <property type="entry name" value="Ku"/>
    <property type="match status" value="1"/>
</dbReference>
<keyword evidence="16" id="KW-0539">Nucleus</keyword>
<evidence type="ECO:0000313" key="20">
    <source>
        <dbReference type="EMBL" id="KIL71096.1"/>
    </source>
</evidence>
<proteinExistence type="inferred from homology"/>
<dbReference type="GO" id="GO:0003684">
    <property type="term" value="F:damaged DNA binding"/>
    <property type="evidence" value="ECO:0007669"/>
    <property type="project" value="InterPro"/>
</dbReference>
<dbReference type="InterPro" id="IPR006164">
    <property type="entry name" value="DNA_bd_Ku70/Ku80"/>
</dbReference>
<evidence type="ECO:0000256" key="12">
    <source>
        <dbReference type="ARBA" id="ARBA00022895"/>
    </source>
</evidence>
<dbReference type="GO" id="GO:0003678">
    <property type="term" value="F:DNA helicase activity"/>
    <property type="evidence" value="ECO:0007669"/>
    <property type="project" value="UniProtKB-EC"/>
</dbReference>
<evidence type="ECO:0000256" key="5">
    <source>
        <dbReference type="ARBA" id="ARBA00021792"/>
    </source>
</evidence>
<evidence type="ECO:0000256" key="17">
    <source>
        <dbReference type="ARBA" id="ARBA00031847"/>
    </source>
</evidence>
<comment type="similarity">
    <text evidence="3">Belongs to the ku80 family.</text>
</comment>
<keyword evidence="21" id="KW-1185">Reference proteome</keyword>
<evidence type="ECO:0000256" key="13">
    <source>
        <dbReference type="ARBA" id="ARBA00023125"/>
    </source>
</evidence>
<evidence type="ECO:0000256" key="18">
    <source>
        <dbReference type="SAM" id="MobiDB-lite"/>
    </source>
</evidence>
<dbReference type="FunCoup" id="A0A0C2XNE7">
    <property type="interactions" value="449"/>
</dbReference>
<evidence type="ECO:0000256" key="15">
    <source>
        <dbReference type="ARBA" id="ARBA00023204"/>
    </source>
</evidence>
<dbReference type="PANTHER" id="PTHR12604:SF4">
    <property type="entry name" value="X-RAY REPAIR CROSS-COMPLEMENTING PROTEIN 5"/>
    <property type="match status" value="1"/>
</dbReference>
<keyword evidence="8" id="KW-0227">DNA damage</keyword>
<dbReference type="InterPro" id="IPR024193">
    <property type="entry name" value="Ku80"/>
</dbReference>
<evidence type="ECO:0000256" key="7">
    <source>
        <dbReference type="ARBA" id="ARBA00022741"/>
    </source>
</evidence>
<dbReference type="AlphaFoldDB" id="A0A0C2XNE7"/>
<dbReference type="CDD" id="cd00873">
    <property type="entry name" value="KU80"/>
    <property type="match status" value="1"/>
</dbReference>
<dbReference type="Pfam" id="PF08785">
    <property type="entry name" value="Ku_PK_bind"/>
    <property type="match status" value="1"/>
</dbReference>
<feature type="region of interest" description="Disordered" evidence="18">
    <location>
        <begin position="596"/>
        <end position="696"/>
    </location>
</feature>
<dbReference type="GO" id="GO:0006303">
    <property type="term" value="P:double-strand break repair via nonhomologous end joining"/>
    <property type="evidence" value="ECO:0007669"/>
    <property type="project" value="InterPro"/>
</dbReference>
<dbReference type="Gene3D" id="3.40.50.410">
    <property type="entry name" value="von Willebrand factor, type A domain"/>
    <property type="match status" value="1"/>
</dbReference>
<dbReference type="EC" id="3.6.4.12" evidence="4"/>
<dbReference type="GO" id="GO:0043564">
    <property type="term" value="C:Ku70:Ku80 complex"/>
    <property type="evidence" value="ECO:0007669"/>
    <property type="project" value="InterPro"/>
</dbReference>
<protein>
    <recommendedName>
        <fullName evidence="5">ATP-dependent DNA helicase II subunit 2</fullName>
        <ecNumber evidence="4">3.6.4.12</ecNumber>
    </recommendedName>
    <alternativeName>
        <fullName evidence="17">ATP-dependent DNA helicase II subunit Ku80</fullName>
    </alternativeName>
</protein>